<evidence type="ECO:0000313" key="2">
    <source>
        <dbReference type="EMBL" id="KAF2486474.1"/>
    </source>
</evidence>
<gene>
    <name evidence="2" type="ORF">BDY17DRAFT_79724</name>
</gene>
<dbReference type="PANTHER" id="PTHR43415">
    <property type="entry name" value="SPERMIDINE N(1)-ACETYLTRANSFERASE"/>
    <property type="match status" value="1"/>
</dbReference>
<dbReference type="InterPro" id="IPR000182">
    <property type="entry name" value="GNAT_dom"/>
</dbReference>
<name>A0A6A6Q390_9PEZI</name>
<dbReference type="GO" id="GO:0016747">
    <property type="term" value="F:acyltransferase activity, transferring groups other than amino-acyl groups"/>
    <property type="evidence" value="ECO:0007669"/>
    <property type="project" value="InterPro"/>
</dbReference>
<dbReference type="Proteomes" id="UP000799767">
    <property type="component" value="Unassembled WGS sequence"/>
</dbReference>
<evidence type="ECO:0000259" key="1">
    <source>
        <dbReference type="PROSITE" id="PS51186"/>
    </source>
</evidence>
<dbReference type="EMBL" id="MU001632">
    <property type="protein sequence ID" value="KAF2486474.1"/>
    <property type="molecule type" value="Genomic_DNA"/>
</dbReference>
<dbReference type="Pfam" id="PF00583">
    <property type="entry name" value="Acetyltransf_1"/>
    <property type="match status" value="1"/>
</dbReference>
<dbReference type="PANTHER" id="PTHR43415:SF3">
    <property type="entry name" value="GNAT-FAMILY ACETYLTRANSFERASE"/>
    <property type="match status" value="1"/>
</dbReference>
<dbReference type="AlphaFoldDB" id="A0A6A6Q390"/>
<protein>
    <submittedName>
        <fullName evidence="2">Acyl-CoA N-acyltransferase</fullName>
    </submittedName>
</protein>
<sequence>MSATAADRDPWVSERLTYRALEEEDQAFILDKLLVDAGTRLNLLPSLPVPPGKKQGKKLWEHFNNNTLMTAIVCKPLPGAATSSFDEKQRPTPIGVVCLLSSAERENAHHHRATLGIIIAPDYQSQGYGSEAINWALDFGFIYANLHRIGLNVWSYNERAMRLYESLGFVHEGRQRDFGWMGGRYQDQITISMLEDEWRQRRETNSGIVHR</sequence>
<keyword evidence="3" id="KW-1185">Reference proteome</keyword>
<feature type="domain" description="N-acetyltransferase" evidence="1">
    <location>
        <begin position="16"/>
        <end position="192"/>
    </location>
</feature>
<keyword evidence="2" id="KW-0808">Transferase</keyword>
<accession>A0A6A6Q390</accession>
<evidence type="ECO:0000313" key="3">
    <source>
        <dbReference type="Proteomes" id="UP000799767"/>
    </source>
</evidence>
<dbReference type="RefSeq" id="XP_033593043.1">
    <property type="nucleotide sequence ID" value="XM_033738716.1"/>
</dbReference>
<organism evidence="2 3">
    <name type="scientific">Neohortaea acidophila</name>
    <dbReference type="NCBI Taxonomy" id="245834"/>
    <lineage>
        <taxon>Eukaryota</taxon>
        <taxon>Fungi</taxon>
        <taxon>Dikarya</taxon>
        <taxon>Ascomycota</taxon>
        <taxon>Pezizomycotina</taxon>
        <taxon>Dothideomycetes</taxon>
        <taxon>Dothideomycetidae</taxon>
        <taxon>Mycosphaerellales</taxon>
        <taxon>Teratosphaeriaceae</taxon>
        <taxon>Neohortaea</taxon>
    </lineage>
</organism>
<dbReference type="PROSITE" id="PS51186">
    <property type="entry name" value="GNAT"/>
    <property type="match status" value="1"/>
</dbReference>
<keyword evidence="2" id="KW-0012">Acyltransferase</keyword>
<dbReference type="OrthoDB" id="64477at2759"/>
<dbReference type="CDD" id="cd04301">
    <property type="entry name" value="NAT_SF"/>
    <property type="match status" value="1"/>
</dbReference>
<dbReference type="GeneID" id="54479717"/>
<dbReference type="SUPFAM" id="SSF55729">
    <property type="entry name" value="Acyl-CoA N-acyltransferases (Nat)"/>
    <property type="match status" value="1"/>
</dbReference>
<dbReference type="Gene3D" id="3.40.630.30">
    <property type="match status" value="1"/>
</dbReference>
<proteinExistence type="predicted"/>
<dbReference type="InterPro" id="IPR016181">
    <property type="entry name" value="Acyl_CoA_acyltransferase"/>
</dbReference>
<reference evidence="2" key="1">
    <citation type="journal article" date="2020" name="Stud. Mycol.">
        <title>101 Dothideomycetes genomes: a test case for predicting lifestyles and emergence of pathogens.</title>
        <authorList>
            <person name="Haridas S."/>
            <person name="Albert R."/>
            <person name="Binder M."/>
            <person name="Bloem J."/>
            <person name="Labutti K."/>
            <person name="Salamov A."/>
            <person name="Andreopoulos B."/>
            <person name="Baker S."/>
            <person name="Barry K."/>
            <person name="Bills G."/>
            <person name="Bluhm B."/>
            <person name="Cannon C."/>
            <person name="Castanera R."/>
            <person name="Culley D."/>
            <person name="Daum C."/>
            <person name="Ezra D."/>
            <person name="Gonzalez J."/>
            <person name="Henrissat B."/>
            <person name="Kuo A."/>
            <person name="Liang C."/>
            <person name="Lipzen A."/>
            <person name="Lutzoni F."/>
            <person name="Magnuson J."/>
            <person name="Mondo S."/>
            <person name="Nolan M."/>
            <person name="Ohm R."/>
            <person name="Pangilinan J."/>
            <person name="Park H.-J."/>
            <person name="Ramirez L."/>
            <person name="Alfaro M."/>
            <person name="Sun H."/>
            <person name="Tritt A."/>
            <person name="Yoshinaga Y."/>
            <person name="Zwiers L.-H."/>
            <person name="Turgeon B."/>
            <person name="Goodwin S."/>
            <person name="Spatafora J."/>
            <person name="Crous P."/>
            <person name="Grigoriev I."/>
        </authorList>
    </citation>
    <scope>NUCLEOTIDE SEQUENCE</scope>
    <source>
        <strain evidence="2">CBS 113389</strain>
    </source>
</reference>